<protein>
    <submittedName>
        <fullName evidence="10">Uncharacterized protein</fullName>
    </submittedName>
</protein>
<dbReference type="GO" id="GO:0015979">
    <property type="term" value="P:photosynthesis"/>
    <property type="evidence" value="ECO:0007669"/>
    <property type="project" value="UniProtKB-KW"/>
</dbReference>
<dbReference type="Proteomes" id="UP001530293">
    <property type="component" value="Unassembled WGS sequence"/>
</dbReference>
<dbReference type="Gene3D" id="1.10.3460.10">
    <property type="entry name" value="Chlorophyll a/b binding protein domain"/>
    <property type="match status" value="1"/>
</dbReference>
<evidence type="ECO:0000256" key="1">
    <source>
        <dbReference type="ARBA" id="ARBA00004022"/>
    </source>
</evidence>
<feature type="binding site" evidence="8">
    <location>
        <position position="103"/>
    </location>
    <ligand>
        <name>chlorophyll a</name>
        <dbReference type="ChEBI" id="CHEBI:58416"/>
        <label>1</label>
    </ligand>
</feature>
<gene>
    <name evidence="10" type="ORF">ACHAWU_007923</name>
</gene>
<keyword evidence="8" id="KW-0157">Chromophore</keyword>
<keyword evidence="9" id="KW-0732">Signal</keyword>
<evidence type="ECO:0000256" key="6">
    <source>
        <dbReference type="ARBA" id="ARBA00022640"/>
    </source>
</evidence>
<dbReference type="GO" id="GO:0030076">
    <property type="term" value="C:light-harvesting complex"/>
    <property type="evidence" value="ECO:0007669"/>
    <property type="project" value="UniProtKB-KW"/>
</dbReference>
<evidence type="ECO:0000256" key="2">
    <source>
        <dbReference type="ARBA" id="ARBA00004229"/>
    </source>
</evidence>
<keyword evidence="8" id="KW-0148">Chlorophyll</keyword>
<dbReference type="Pfam" id="PF00504">
    <property type="entry name" value="Chloroa_b-bind"/>
    <property type="match status" value="1"/>
</dbReference>
<sequence length="205" mass="21580">MKSAALCLSLFGAAAAFAPASMKPVSTQVSLSLDDIGGSSLPLRNFDPLNLATFGSDETLLWFRAAELKHCRVAMVATTGYLVNAAGIHFPGMLSGDISFESLSTMSPPDAWAAVPVAGKAQILATIFIAEMITESKNVHYTKGGPLPTMVFPAIDFSGVSEKTMERKRTSELNNGRLAQIAIMSFLAAHYIPGSVPALAGNPAF</sequence>
<feature type="binding site" description="axial binding residue" evidence="8">
    <location>
        <position position="72"/>
    </location>
    <ligand>
        <name>chlorophyll b</name>
        <dbReference type="ChEBI" id="CHEBI:61721"/>
        <label>1</label>
    </ligand>
    <ligandPart>
        <name>Mg</name>
        <dbReference type="ChEBI" id="CHEBI:25107"/>
    </ligandPart>
</feature>
<evidence type="ECO:0000256" key="7">
    <source>
        <dbReference type="ARBA" id="ARBA00023243"/>
    </source>
</evidence>
<comment type="caution">
    <text evidence="10">The sequence shown here is derived from an EMBL/GenBank/DDBJ whole genome shotgun (WGS) entry which is preliminary data.</text>
</comment>
<comment type="function">
    <text evidence="1">The light-harvesting complex (LHC) functions as a light receptor, it captures and delivers excitation energy to photosystems with which it is closely associated. Energy is transferred from the carotenoid and chlorophyll C (or B) to chlorophyll A and the photosynthetic reaction centers where it is used to synthesize ATP and reducing power.</text>
</comment>
<evidence type="ECO:0000256" key="3">
    <source>
        <dbReference type="ARBA" id="ARBA00005933"/>
    </source>
</evidence>
<evidence type="ECO:0000313" key="10">
    <source>
        <dbReference type="EMBL" id="KAL3760857.1"/>
    </source>
</evidence>
<feature type="signal peptide" evidence="9">
    <location>
        <begin position="1"/>
        <end position="16"/>
    </location>
</feature>
<name>A0ABD3MB68_9STRA</name>
<evidence type="ECO:0000256" key="9">
    <source>
        <dbReference type="SAM" id="SignalP"/>
    </source>
</evidence>
<keyword evidence="7" id="KW-0437">Light-harvesting polypeptide</keyword>
<reference evidence="10 11" key="1">
    <citation type="submission" date="2024-10" db="EMBL/GenBank/DDBJ databases">
        <title>Updated reference genomes for cyclostephanoid diatoms.</title>
        <authorList>
            <person name="Roberts W.R."/>
            <person name="Alverson A.J."/>
        </authorList>
    </citation>
    <scope>NUCLEOTIDE SEQUENCE [LARGE SCALE GENOMIC DNA]</scope>
    <source>
        <strain evidence="10 11">AJA232-27</strain>
    </source>
</reference>
<dbReference type="InterPro" id="IPR001344">
    <property type="entry name" value="Chloro_AB-bd_pln"/>
</dbReference>
<evidence type="ECO:0000256" key="4">
    <source>
        <dbReference type="ARBA" id="ARBA00022528"/>
    </source>
</evidence>
<keyword evidence="4" id="KW-0150">Chloroplast</keyword>
<dbReference type="GO" id="GO:0009507">
    <property type="term" value="C:chloroplast"/>
    <property type="evidence" value="ECO:0007669"/>
    <property type="project" value="UniProtKB-SubCell"/>
</dbReference>
<feature type="binding site" evidence="8">
    <location>
        <position position="172"/>
    </location>
    <ligand>
        <name>chlorophyll a</name>
        <dbReference type="ChEBI" id="CHEBI:58416"/>
        <label>1</label>
    </ligand>
</feature>
<dbReference type="InterPro" id="IPR022796">
    <property type="entry name" value="Chloroa_b-bind"/>
</dbReference>
<feature type="binding site" evidence="8">
    <location>
        <position position="177"/>
    </location>
    <ligand>
        <name>chlorophyll a</name>
        <dbReference type="ChEBI" id="CHEBI:58416"/>
        <label>1</label>
    </ligand>
</feature>
<comment type="similarity">
    <text evidence="3">Belongs to the fucoxanthin chlorophyll protein family.</text>
</comment>
<feature type="binding site" evidence="8">
    <location>
        <position position="67"/>
    </location>
    <ligand>
        <name>chlorophyll a</name>
        <dbReference type="ChEBI" id="CHEBI:58416"/>
        <label>1</label>
    </ligand>
</feature>
<keyword evidence="6" id="KW-0934">Plastid</keyword>
<feature type="chain" id="PRO_5044884690" evidence="9">
    <location>
        <begin position="17"/>
        <end position="205"/>
    </location>
</feature>
<feature type="binding site" evidence="8">
    <location>
        <position position="70"/>
    </location>
    <ligand>
        <name>chlorophyll a</name>
        <dbReference type="ChEBI" id="CHEBI:58416"/>
        <label>1</label>
    </ligand>
</feature>
<comment type="subcellular location">
    <subcellularLocation>
        <location evidence="2">Plastid</location>
        <location evidence="2">Chloroplast</location>
    </subcellularLocation>
</comment>
<dbReference type="EMBL" id="JALLBG020000171">
    <property type="protein sequence ID" value="KAL3760857.1"/>
    <property type="molecule type" value="Genomic_DNA"/>
</dbReference>
<feature type="binding site" evidence="8">
    <location>
        <position position="175"/>
    </location>
    <ligand>
        <name>chlorophyll a</name>
        <dbReference type="ChEBI" id="CHEBI:58416"/>
        <label>1</label>
    </ligand>
</feature>
<evidence type="ECO:0000313" key="11">
    <source>
        <dbReference type="Proteomes" id="UP001530293"/>
    </source>
</evidence>
<dbReference type="PANTHER" id="PTHR21649">
    <property type="entry name" value="CHLOROPHYLL A/B BINDING PROTEIN"/>
    <property type="match status" value="1"/>
</dbReference>
<proteinExistence type="inferred from homology"/>
<organism evidence="10 11">
    <name type="scientific">Discostella pseudostelligera</name>
    <dbReference type="NCBI Taxonomy" id="259834"/>
    <lineage>
        <taxon>Eukaryota</taxon>
        <taxon>Sar</taxon>
        <taxon>Stramenopiles</taxon>
        <taxon>Ochrophyta</taxon>
        <taxon>Bacillariophyta</taxon>
        <taxon>Coscinodiscophyceae</taxon>
        <taxon>Thalassiosirophycidae</taxon>
        <taxon>Stephanodiscales</taxon>
        <taxon>Stephanodiscaceae</taxon>
        <taxon>Discostella</taxon>
    </lineage>
</organism>
<evidence type="ECO:0000256" key="5">
    <source>
        <dbReference type="ARBA" id="ARBA00022531"/>
    </source>
</evidence>
<accession>A0ABD3MB68</accession>
<keyword evidence="5" id="KW-0602">Photosynthesis</keyword>
<keyword evidence="11" id="KW-1185">Reference proteome</keyword>
<dbReference type="SUPFAM" id="SSF103511">
    <property type="entry name" value="Chlorophyll a-b binding protein"/>
    <property type="match status" value="1"/>
</dbReference>
<evidence type="ECO:0000256" key="8">
    <source>
        <dbReference type="PIRSR" id="PIRSR601344-1"/>
    </source>
</evidence>
<dbReference type="AlphaFoldDB" id="A0ABD3MB68"/>